<dbReference type="CDD" id="cd07067">
    <property type="entry name" value="HP_PGM_like"/>
    <property type="match status" value="1"/>
</dbReference>
<dbReference type="Gene3D" id="3.40.50.1240">
    <property type="entry name" value="Phosphoglycerate mutase-like"/>
    <property type="match status" value="1"/>
</dbReference>
<dbReference type="InterPro" id="IPR001345">
    <property type="entry name" value="PG/BPGM_mutase_AS"/>
</dbReference>
<dbReference type="EMBL" id="JBDFQZ010000013">
    <property type="protein sequence ID" value="KAK9670414.1"/>
    <property type="molecule type" value="Genomic_DNA"/>
</dbReference>
<dbReference type="Proteomes" id="UP001443914">
    <property type="component" value="Unassembled WGS sequence"/>
</dbReference>
<gene>
    <name evidence="4" type="ORF">RND81_13G200500</name>
</gene>
<proteinExistence type="inferred from homology"/>
<evidence type="ECO:0000313" key="5">
    <source>
        <dbReference type="Proteomes" id="UP001443914"/>
    </source>
</evidence>
<dbReference type="PROSITE" id="PS00175">
    <property type="entry name" value="PG_MUTASE"/>
    <property type="match status" value="1"/>
</dbReference>
<dbReference type="FunFam" id="3.40.50.1240:FF:000137">
    <property type="match status" value="1"/>
</dbReference>
<evidence type="ECO:0000256" key="1">
    <source>
        <dbReference type="ARBA" id="ARBA00038362"/>
    </source>
</evidence>
<dbReference type="InterPro" id="IPR013078">
    <property type="entry name" value="His_Pase_superF_clade-1"/>
</dbReference>
<organism evidence="4 5">
    <name type="scientific">Saponaria officinalis</name>
    <name type="common">Common soapwort</name>
    <name type="synonym">Lychnis saponaria</name>
    <dbReference type="NCBI Taxonomy" id="3572"/>
    <lineage>
        <taxon>Eukaryota</taxon>
        <taxon>Viridiplantae</taxon>
        <taxon>Streptophyta</taxon>
        <taxon>Embryophyta</taxon>
        <taxon>Tracheophyta</taxon>
        <taxon>Spermatophyta</taxon>
        <taxon>Magnoliopsida</taxon>
        <taxon>eudicotyledons</taxon>
        <taxon>Gunneridae</taxon>
        <taxon>Pentapetalae</taxon>
        <taxon>Caryophyllales</taxon>
        <taxon>Caryophyllaceae</taxon>
        <taxon>Caryophylleae</taxon>
        <taxon>Saponaria</taxon>
    </lineage>
</organism>
<dbReference type="SUPFAM" id="SSF53254">
    <property type="entry name" value="Phosphoglycerate mutase-like"/>
    <property type="match status" value="1"/>
</dbReference>
<dbReference type="GO" id="GO:0016791">
    <property type="term" value="F:phosphatase activity"/>
    <property type="evidence" value="ECO:0007669"/>
    <property type="project" value="TreeGrafter"/>
</dbReference>
<accession>A0AAW1H4F4</accession>
<feature type="binding site" evidence="3">
    <location>
        <begin position="89"/>
        <end position="96"/>
    </location>
    <ligand>
        <name>substrate</name>
    </ligand>
</feature>
<sequence length="299" mass="32871">MLLGLCSSVIPLPKYFLSKSSQNNFNYSNLILKKKTHQTKIICINNFRQIIIPFSFTSMADLNPSDGNLTQEENSKSIDSSCTEIIVVRHGETDWNALGKMQGQLDVELNEVGRQQAIAVAERLSKEANISAIYSSDLKRALETAETIAAKCGGLEVIREEGLRERHLGDLQGRHYHELAKTATKAYEALRSSRSDEEIPGGGESRDQLYKRCTSALKTIAEKHRGQRVVVVSHGGAIRSLHNRAAEKGQHAGKISNTSVSVLQLSEGDTWSIKSWNDVSHLNESDFLKSAFGGDASSG</sequence>
<feature type="active site" description="Proton donor/acceptor" evidence="2">
    <location>
        <position position="165"/>
    </location>
</feature>
<feature type="active site" description="Tele-phosphohistidine intermediate" evidence="2">
    <location>
        <position position="90"/>
    </location>
</feature>
<feature type="binding site" evidence="3">
    <location>
        <position position="140"/>
    </location>
    <ligand>
        <name>substrate</name>
    </ligand>
</feature>
<keyword evidence="5" id="KW-1185">Reference proteome</keyword>
<dbReference type="Pfam" id="PF00300">
    <property type="entry name" value="His_Phos_1"/>
    <property type="match status" value="1"/>
</dbReference>
<dbReference type="SMART" id="SM00855">
    <property type="entry name" value="PGAM"/>
    <property type="match status" value="1"/>
</dbReference>
<reference evidence="4" key="1">
    <citation type="submission" date="2024-03" db="EMBL/GenBank/DDBJ databases">
        <title>WGS assembly of Saponaria officinalis var. Norfolk2.</title>
        <authorList>
            <person name="Jenkins J."/>
            <person name="Shu S."/>
            <person name="Grimwood J."/>
            <person name="Barry K."/>
            <person name="Goodstein D."/>
            <person name="Schmutz J."/>
            <person name="Leebens-Mack J."/>
            <person name="Osbourn A."/>
        </authorList>
    </citation>
    <scope>NUCLEOTIDE SEQUENCE [LARGE SCALE GENOMIC DNA]</scope>
    <source>
        <strain evidence="4">JIC</strain>
    </source>
</reference>
<evidence type="ECO:0000256" key="2">
    <source>
        <dbReference type="PIRSR" id="PIRSR613078-1"/>
    </source>
</evidence>
<comment type="similarity">
    <text evidence="1">Belongs to the phosphoglycerate mutase family.</text>
</comment>
<comment type="caution">
    <text evidence="4">The sequence shown here is derived from an EMBL/GenBank/DDBJ whole genome shotgun (WGS) entry which is preliminary data.</text>
</comment>
<dbReference type="PANTHER" id="PTHR48100">
    <property type="entry name" value="BROAD-SPECIFICITY PHOSPHATASE YOR283W-RELATED"/>
    <property type="match status" value="1"/>
</dbReference>
<name>A0AAW1H4F4_SAPOF</name>
<dbReference type="PANTHER" id="PTHR48100:SF34">
    <property type="entry name" value="PHOSPHOGLYCERATE MUTASE-LIKE PROTEIN 4"/>
    <property type="match status" value="1"/>
</dbReference>
<dbReference type="InterPro" id="IPR029033">
    <property type="entry name" value="His_PPase_superfam"/>
</dbReference>
<evidence type="ECO:0000313" key="4">
    <source>
        <dbReference type="EMBL" id="KAK9670414.1"/>
    </source>
</evidence>
<dbReference type="InterPro" id="IPR050275">
    <property type="entry name" value="PGM_Phosphatase"/>
</dbReference>
<dbReference type="AlphaFoldDB" id="A0AAW1H4F4"/>
<dbReference type="GO" id="GO:0005829">
    <property type="term" value="C:cytosol"/>
    <property type="evidence" value="ECO:0007669"/>
    <property type="project" value="TreeGrafter"/>
</dbReference>
<evidence type="ECO:0008006" key="6">
    <source>
        <dbReference type="Google" id="ProtNLM"/>
    </source>
</evidence>
<protein>
    <recommendedName>
        <fullName evidence="6">Phosphoglycerate mutase-like protein 4</fullName>
    </recommendedName>
</protein>
<evidence type="ECO:0000256" key="3">
    <source>
        <dbReference type="PIRSR" id="PIRSR613078-2"/>
    </source>
</evidence>